<comment type="catalytic activity">
    <reaction evidence="7">
        <text>a peptidoglycan chain = a peptidoglycan chain with N-acetyl-1,6-anhydromuramyl-[peptide] at the reducing end + a peptidoglycan chain with N-acetylglucosamine at the non-reducing end.</text>
        <dbReference type="EC" id="4.2.2.29"/>
    </reaction>
</comment>
<keyword evidence="10" id="KW-1185">Reference proteome</keyword>
<evidence type="ECO:0000256" key="8">
    <source>
        <dbReference type="SAM" id="MobiDB-lite"/>
    </source>
</evidence>
<dbReference type="PANTHER" id="PTHR30518:SF2">
    <property type="entry name" value="ENDOLYTIC MUREIN TRANSGLYCOSYLASE"/>
    <property type="match status" value="1"/>
</dbReference>
<comment type="subcellular location">
    <subcellularLocation>
        <location evidence="7">Cell membrane</location>
        <topology evidence="7">Single-pass membrane protein</topology>
    </subcellularLocation>
</comment>
<evidence type="ECO:0000256" key="7">
    <source>
        <dbReference type="HAMAP-Rule" id="MF_02065"/>
    </source>
</evidence>
<accession>A0ABZ2MDK6</accession>
<comment type="function">
    <text evidence="7">Functions as a peptidoglycan terminase that cleaves nascent peptidoglycan strands endolytically to terminate their elongation.</text>
</comment>
<feature type="site" description="Important for catalytic activity" evidence="7">
    <location>
        <position position="273"/>
    </location>
</feature>
<dbReference type="InterPro" id="IPR003770">
    <property type="entry name" value="MLTG-like"/>
</dbReference>
<protein>
    <recommendedName>
        <fullName evidence="7">Endolytic murein transglycosylase</fullName>
        <ecNumber evidence="7">4.2.2.29</ecNumber>
    </recommendedName>
    <alternativeName>
        <fullName evidence="7">Peptidoglycan lytic transglycosylase</fullName>
    </alternativeName>
    <alternativeName>
        <fullName evidence="7">Peptidoglycan polymerization terminase</fullName>
    </alternativeName>
</protein>
<dbReference type="Gene3D" id="3.30.1490.480">
    <property type="entry name" value="Endolytic murein transglycosylase"/>
    <property type="match status" value="1"/>
</dbReference>
<evidence type="ECO:0000256" key="4">
    <source>
        <dbReference type="ARBA" id="ARBA00023136"/>
    </source>
</evidence>
<evidence type="ECO:0000256" key="6">
    <source>
        <dbReference type="ARBA" id="ARBA00023316"/>
    </source>
</evidence>
<evidence type="ECO:0000256" key="3">
    <source>
        <dbReference type="ARBA" id="ARBA00022989"/>
    </source>
</evidence>
<dbReference type="Pfam" id="PF02618">
    <property type="entry name" value="YceG"/>
    <property type="match status" value="1"/>
</dbReference>
<keyword evidence="2 7" id="KW-0812">Transmembrane</keyword>
<dbReference type="EC" id="4.2.2.29" evidence="7"/>
<feature type="region of interest" description="Disordered" evidence="8">
    <location>
        <begin position="1"/>
        <end position="51"/>
    </location>
</feature>
<keyword evidence="6 7" id="KW-0961">Cell wall biogenesis/degradation</keyword>
<keyword evidence="5 7" id="KW-0456">Lyase</keyword>
<evidence type="ECO:0000256" key="5">
    <source>
        <dbReference type="ARBA" id="ARBA00023239"/>
    </source>
</evidence>
<evidence type="ECO:0000313" key="10">
    <source>
        <dbReference type="Proteomes" id="UP001382727"/>
    </source>
</evidence>
<dbReference type="EMBL" id="CP144913">
    <property type="protein sequence ID" value="WXB75124.1"/>
    <property type="molecule type" value="Genomic_DNA"/>
</dbReference>
<dbReference type="NCBIfam" id="TIGR00247">
    <property type="entry name" value="endolytic transglycosylase MltG"/>
    <property type="match status" value="1"/>
</dbReference>
<evidence type="ECO:0000256" key="2">
    <source>
        <dbReference type="ARBA" id="ARBA00022692"/>
    </source>
</evidence>
<name>A0ABZ2MDK6_9MICO</name>
<dbReference type="HAMAP" id="MF_02065">
    <property type="entry name" value="MltG"/>
    <property type="match status" value="1"/>
</dbReference>
<comment type="similarity">
    <text evidence="7">Belongs to the transglycosylase MltG family.</text>
</comment>
<dbReference type="CDD" id="cd08010">
    <property type="entry name" value="MltG_like"/>
    <property type="match status" value="1"/>
</dbReference>
<dbReference type="Proteomes" id="UP001382727">
    <property type="component" value="Chromosome"/>
</dbReference>
<dbReference type="RefSeq" id="WP_338747837.1">
    <property type="nucleotide sequence ID" value="NZ_CP144913.1"/>
</dbReference>
<feature type="region of interest" description="Disordered" evidence="8">
    <location>
        <begin position="316"/>
        <end position="340"/>
    </location>
</feature>
<evidence type="ECO:0000256" key="1">
    <source>
        <dbReference type="ARBA" id="ARBA00022475"/>
    </source>
</evidence>
<feature type="compositionally biased region" description="Basic and acidic residues" evidence="8">
    <location>
        <begin position="11"/>
        <end position="29"/>
    </location>
</feature>
<feature type="transmembrane region" description="Helical" evidence="7">
    <location>
        <begin position="57"/>
        <end position="75"/>
    </location>
</feature>
<sequence length="399" mass="43201">MTGLDDNIFDDGAHEVRDDRDGGPHPTRAERRRGRRERGRRPPDAARGGGRRRGASCLAVLLAGALVLAAGWFALGSLRSLLPGWGESDDYAGPGSGKVEVVIDSGASGAVIGQTLQEADVVKTTSSFTAVARAEPEQAASIQPGTYVMRQKMSATDAFDRLLDPANRVAKGVTLREGLWRSEIYERLSEGTDVPVEEYEQAEESEELELPPQAEGEVEGWLFPSTYEFADDASAVQQMNTMISQTVSQLEEAGVPKDEWERTLTVASIVEGEAGAADRRKVARVVENRLDDPAGPTRGMLQMDSTVHYLLQKRGTITTSDKERNTDSPYNTYTNQGLPPGPINNPGAAAIDAAGNPAEGDWLFFVTVDPSTGETKFAETQAEHERNVQEFCRNTGSCE</sequence>
<feature type="compositionally biased region" description="Polar residues" evidence="8">
    <location>
        <begin position="327"/>
        <end position="337"/>
    </location>
</feature>
<evidence type="ECO:0000313" key="9">
    <source>
        <dbReference type="EMBL" id="WXB75124.1"/>
    </source>
</evidence>
<gene>
    <name evidence="7 9" type="primary">mltG</name>
    <name evidence="9" type="ORF">V1351_09070</name>
</gene>
<keyword evidence="3 7" id="KW-1133">Transmembrane helix</keyword>
<reference evidence="9 10" key="1">
    <citation type="submission" date="2024-02" db="EMBL/GenBank/DDBJ databases">
        <title>Janibacter sp. nov., isolated from gut of marine sandworm.</title>
        <authorList>
            <person name="Kim B."/>
            <person name="Jun M.O."/>
            <person name="Shin N.-R."/>
        </authorList>
    </citation>
    <scope>NUCLEOTIDE SEQUENCE [LARGE SCALE GENOMIC DNA]</scope>
    <source>
        <strain evidence="9 10">A1S7</strain>
    </source>
</reference>
<dbReference type="PANTHER" id="PTHR30518">
    <property type="entry name" value="ENDOLYTIC MUREIN TRANSGLYCOSYLASE"/>
    <property type="match status" value="1"/>
</dbReference>
<keyword evidence="1 7" id="KW-1003">Cell membrane</keyword>
<keyword evidence="4 7" id="KW-0472">Membrane</keyword>
<proteinExistence type="inferred from homology"/>
<feature type="compositionally biased region" description="Basic residues" evidence="8">
    <location>
        <begin position="30"/>
        <end position="39"/>
    </location>
</feature>
<organism evidence="9 10">
    <name type="scientific">Janibacter alittae</name>
    <dbReference type="NCBI Taxonomy" id="3115209"/>
    <lineage>
        <taxon>Bacteria</taxon>
        <taxon>Bacillati</taxon>
        <taxon>Actinomycetota</taxon>
        <taxon>Actinomycetes</taxon>
        <taxon>Micrococcales</taxon>
        <taxon>Intrasporangiaceae</taxon>
        <taxon>Janibacter</taxon>
    </lineage>
</organism>